<dbReference type="InterPro" id="IPR043135">
    <property type="entry name" value="Fur_C"/>
</dbReference>
<dbReference type="GO" id="GO:0000976">
    <property type="term" value="F:transcription cis-regulatory region binding"/>
    <property type="evidence" value="ECO:0007669"/>
    <property type="project" value="TreeGrafter"/>
</dbReference>
<keyword evidence="9" id="KW-0804">Transcription</keyword>
<dbReference type="InterPro" id="IPR002481">
    <property type="entry name" value="FUR"/>
</dbReference>
<evidence type="ECO:0000256" key="10">
    <source>
        <dbReference type="ARBA" id="ARBA00023211"/>
    </source>
</evidence>
<dbReference type="AlphaFoldDB" id="S0P1F6"/>
<evidence type="ECO:0000256" key="1">
    <source>
        <dbReference type="ARBA" id="ARBA00004496"/>
    </source>
</evidence>
<name>S0P1F6_9ENTE</name>
<keyword evidence="7" id="KW-0805">Transcription regulation</keyword>
<dbReference type="STRING" id="1140003.OMY_00958"/>
<organism evidence="13 14">
    <name type="scientific">Enterococcus sulfureus ATCC 49903</name>
    <dbReference type="NCBI Taxonomy" id="1140003"/>
    <lineage>
        <taxon>Bacteria</taxon>
        <taxon>Bacillati</taxon>
        <taxon>Bacillota</taxon>
        <taxon>Bacilli</taxon>
        <taxon>Lactobacillales</taxon>
        <taxon>Enterococcaceae</taxon>
        <taxon>Enterococcus</taxon>
    </lineage>
</organism>
<dbReference type="RefSeq" id="WP_016185410.1">
    <property type="nucleotide sequence ID" value="NZ_ASWO01000005.1"/>
</dbReference>
<evidence type="ECO:0000313" key="13">
    <source>
        <dbReference type="EMBL" id="EOT83995.1"/>
    </source>
</evidence>
<gene>
    <name evidence="13" type="ORF">I573_01720</name>
</gene>
<evidence type="ECO:0000256" key="9">
    <source>
        <dbReference type="ARBA" id="ARBA00023163"/>
    </source>
</evidence>
<keyword evidence="12" id="KW-0408">Iron</keyword>
<keyword evidence="4" id="KW-0678">Repressor</keyword>
<dbReference type="SUPFAM" id="SSF46785">
    <property type="entry name" value="Winged helix' DNA-binding domain"/>
    <property type="match status" value="1"/>
</dbReference>
<dbReference type="CDD" id="cd07153">
    <property type="entry name" value="Fur_like"/>
    <property type="match status" value="1"/>
</dbReference>
<dbReference type="EMBL" id="ASWO01000005">
    <property type="protein sequence ID" value="EOT83995.1"/>
    <property type="molecule type" value="Genomic_DNA"/>
</dbReference>
<feature type="binding site" evidence="11">
    <location>
        <position position="135"/>
    </location>
    <ligand>
        <name>Zn(2+)</name>
        <dbReference type="ChEBI" id="CHEBI:29105"/>
    </ligand>
</feature>
<keyword evidence="6 11" id="KW-0862">Zinc</keyword>
<dbReference type="Gene3D" id="1.10.10.10">
    <property type="entry name" value="Winged helix-like DNA-binding domain superfamily/Winged helix DNA-binding domain"/>
    <property type="match status" value="1"/>
</dbReference>
<evidence type="ECO:0000256" key="6">
    <source>
        <dbReference type="ARBA" id="ARBA00022833"/>
    </source>
</evidence>
<dbReference type="PANTHER" id="PTHR33202:SF8">
    <property type="entry name" value="PEROXIDE-RESPONSIVE REPRESSOR PERR"/>
    <property type="match status" value="1"/>
</dbReference>
<evidence type="ECO:0000256" key="3">
    <source>
        <dbReference type="ARBA" id="ARBA00022490"/>
    </source>
</evidence>
<dbReference type="Pfam" id="PF01475">
    <property type="entry name" value="FUR"/>
    <property type="match status" value="1"/>
</dbReference>
<proteinExistence type="inferred from homology"/>
<dbReference type="GO" id="GO:1900376">
    <property type="term" value="P:regulation of secondary metabolite biosynthetic process"/>
    <property type="evidence" value="ECO:0007669"/>
    <property type="project" value="TreeGrafter"/>
</dbReference>
<comment type="caution">
    <text evidence="13">The sequence shown here is derived from an EMBL/GenBank/DDBJ whole genome shotgun (WGS) entry which is preliminary data.</text>
</comment>
<comment type="cofactor">
    <cofactor evidence="12">
        <name>Mn(2+)</name>
        <dbReference type="ChEBI" id="CHEBI:29035"/>
    </cofactor>
    <cofactor evidence="12">
        <name>Fe(2+)</name>
        <dbReference type="ChEBI" id="CHEBI:29033"/>
    </cofactor>
    <text evidence="12">Binds 1 Mn(2+) or Fe(2+) ion per subunit.</text>
</comment>
<feature type="binding site" evidence="11">
    <location>
        <position position="138"/>
    </location>
    <ligand>
        <name>Zn(2+)</name>
        <dbReference type="ChEBI" id="CHEBI:29105"/>
    </ligand>
</feature>
<comment type="cofactor">
    <cofactor evidence="11">
        <name>Zn(2+)</name>
        <dbReference type="ChEBI" id="CHEBI:29105"/>
    </cofactor>
    <text evidence="11">Binds 1 zinc ion per subunit.</text>
</comment>
<dbReference type="Proteomes" id="UP000015961">
    <property type="component" value="Unassembled WGS sequence"/>
</dbReference>
<evidence type="ECO:0000256" key="5">
    <source>
        <dbReference type="ARBA" id="ARBA00022723"/>
    </source>
</evidence>
<keyword evidence="8" id="KW-0238">DNA-binding</keyword>
<reference evidence="13 14" key="1">
    <citation type="submission" date="2013-03" db="EMBL/GenBank/DDBJ databases">
        <title>The Genome Sequence of Enterococcus sulfureus ATCC_49903 (PacBio/Illumina hybrid assembly).</title>
        <authorList>
            <consortium name="The Broad Institute Genomics Platform"/>
            <consortium name="The Broad Institute Genome Sequencing Center for Infectious Disease"/>
            <person name="Earl A."/>
            <person name="Russ C."/>
            <person name="Gilmore M."/>
            <person name="Surin D."/>
            <person name="Walker B."/>
            <person name="Young S."/>
            <person name="Zeng Q."/>
            <person name="Gargeya S."/>
            <person name="Fitzgerald M."/>
            <person name="Haas B."/>
            <person name="Abouelleil A."/>
            <person name="Allen A.W."/>
            <person name="Alvarado L."/>
            <person name="Arachchi H.M."/>
            <person name="Berlin A.M."/>
            <person name="Chapman S.B."/>
            <person name="Gainer-Dewar J."/>
            <person name="Goldberg J."/>
            <person name="Griggs A."/>
            <person name="Gujja S."/>
            <person name="Hansen M."/>
            <person name="Howarth C."/>
            <person name="Imamovic A."/>
            <person name="Ireland A."/>
            <person name="Larimer J."/>
            <person name="McCowan C."/>
            <person name="Murphy C."/>
            <person name="Pearson M."/>
            <person name="Poon T.W."/>
            <person name="Priest M."/>
            <person name="Roberts A."/>
            <person name="Saif S."/>
            <person name="Shea T."/>
            <person name="Sisk P."/>
            <person name="Sykes S."/>
            <person name="Wortman J."/>
            <person name="Nusbaum C."/>
            <person name="Birren B."/>
        </authorList>
    </citation>
    <scope>NUCLEOTIDE SEQUENCE [LARGE SCALE GENOMIC DNA]</scope>
    <source>
        <strain evidence="13 14">ATCC 49903</strain>
    </source>
</reference>
<feature type="binding site" evidence="12">
    <location>
        <position position="127"/>
    </location>
    <ligand>
        <name>Fe cation</name>
        <dbReference type="ChEBI" id="CHEBI:24875"/>
    </ligand>
</feature>
<evidence type="ECO:0000256" key="12">
    <source>
        <dbReference type="PIRSR" id="PIRSR602481-2"/>
    </source>
</evidence>
<evidence type="ECO:0000256" key="4">
    <source>
        <dbReference type="ARBA" id="ARBA00022491"/>
    </source>
</evidence>
<dbReference type="PANTHER" id="PTHR33202">
    <property type="entry name" value="ZINC UPTAKE REGULATION PROTEIN"/>
    <property type="match status" value="1"/>
</dbReference>
<evidence type="ECO:0000256" key="2">
    <source>
        <dbReference type="ARBA" id="ARBA00007957"/>
    </source>
</evidence>
<evidence type="ECO:0000256" key="7">
    <source>
        <dbReference type="ARBA" id="ARBA00023015"/>
    </source>
</evidence>
<keyword evidence="10" id="KW-0464">Manganese</keyword>
<keyword evidence="3" id="KW-0963">Cytoplasm</keyword>
<feature type="binding site" evidence="11">
    <location>
        <position position="98"/>
    </location>
    <ligand>
        <name>Zn(2+)</name>
        <dbReference type="ChEBI" id="CHEBI:29105"/>
    </ligand>
</feature>
<protein>
    <submittedName>
        <fullName evidence="13">Fur family transcriptional regulator</fullName>
    </submittedName>
</protein>
<sequence>MVEKLEQAIHALKHDNVRITPQRTAILEVLVHQHTHPTAEEIYRAIAPNFPGMSVATVYNNLRLFSQLGFVTEMKYGDGASRFDFTTSPHYHAICTQCGKITDFKYPQLDDVEIAASKLTGYTIQEHRLEVYGLCPDCQKASVGGIE</sequence>
<dbReference type="OrthoDB" id="8659436at2"/>
<dbReference type="GO" id="GO:0003700">
    <property type="term" value="F:DNA-binding transcription factor activity"/>
    <property type="evidence" value="ECO:0007669"/>
    <property type="project" value="InterPro"/>
</dbReference>
<comment type="similarity">
    <text evidence="2">Belongs to the Fur family.</text>
</comment>
<dbReference type="eggNOG" id="COG0735">
    <property type="taxonomic scope" value="Bacteria"/>
</dbReference>
<evidence type="ECO:0000256" key="8">
    <source>
        <dbReference type="ARBA" id="ARBA00023125"/>
    </source>
</evidence>
<dbReference type="InterPro" id="IPR036390">
    <property type="entry name" value="WH_DNA-bd_sf"/>
</dbReference>
<evidence type="ECO:0000256" key="11">
    <source>
        <dbReference type="PIRSR" id="PIRSR602481-1"/>
    </source>
</evidence>
<accession>S0P1F6</accession>
<dbReference type="InterPro" id="IPR036388">
    <property type="entry name" value="WH-like_DNA-bd_sf"/>
</dbReference>
<feature type="binding site" evidence="11">
    <location>
        <position position="95"/>
    </location>
    <ligand>
        <name>Zn(2+)</name>
        <dbReference type="ChEBI" id="CHEBI:29105"/>
    </ligand>
</feature>
<evidence type="ECO:0000313" key="14">
    <source>
        <dbReference type="Proteomes" id="UP000015961"/>
    </source>
</evidence>
<dbReference type="GO" id="GO:0045892">
    <property type="term" value="P:negative regulation of DNA-templated transcription"/>
    <property type="evidence" value="ECO:0007669"/>
    <property type="project" value="TreeGrafter"/>
</dbReference>
<dbReference type="PATRIC" id="fig|1140003.3.peg.914"/>
<dbReference type="GO" id="GO:0005737">
    <property type="term" value="C:cytoplasm"/>
    <property type="evidence" value="ECO:0007669"/>
    <property type="project" value="UniProtKB-SubCell"/>
</dbReference>
<dbReference type="FunFam" id="3.30.1490.190:FF:000003">
    <property type="entry name" value="Fur family transcriptional regulator"/>
    <property type="match status" value="1"/>
</dbReference>
<keyword evidence="14" id="KW-1185">Reference proteome</keyword>
<dbReference type="GO" id="GO:0008270">
    <property type="term" value="F:zinc ion binding"/>
    <property type="evidence" value="ECO:0007669"/>
    <property type="project" value="TreeGrafter"/>
</dbReference>
<keyword evidence="5 11" id="KW-0479">Metal-binding</keyword>
<dbReference type="Gene3D" id="3.30.1490.190">
    <property type="match status" value="1"/>
</dbReference>
<comment type="subcellular location">
    <subcellularLocation>
        <location evidence="1">Cytoplasm</location>
    </subcellularLocation>
</comment>